<name>C3Y0U5_BRAFL</name>
<proteinExistence type="predicted"/>
<dbReference type="InterPro" id="IPR036364">
    <property type="entry name" value="SEA_dom_sf"/>
</dbReference>
<dbReference type="EMBL" id="GG666479">
    <property type="protein sequence ID" value="EEN66078.1"/>
    <property type="molecule type" value="Genomic_DNA"/>
</dbReference>
<dbReference type="InterPro" id="IPR000082">
    <property type="entry name" value="SEA_dom"/>
</dbReference>
<accession>C3Y0U5</accession>
<evidence type="ECO:0000256" key="5">
    <source>
        <dbReference type="PROSITE-ProRule" id="PRU00076"/>
    </source>
</evidence>
<dbReference type="InParanoid" id="C3Y0U5"/>
<dbReference type="InterPro" id="IPR018097">
    <property type="entry name" value="EGF_Ca-bd_CS"/>
</dbReference>
<feature type="domain" description="SEA" evidence="8">
    <location>
        <begin position="554"/>
        <end position="664"/>
    </location>
</feature>
<evidence type="ECO:0000313" key="10">
    <source>
        <dbReference type="EMBL" id="EEN66078.1"/>
    </source>
</evidence>
<dbReference type="Gene3D" id="2.10.25.10">
    <property type="entry name" value="Laminin"/>
    <property type="match status" value="2"/>
</dbReference>
<keyword evidence="2 7" id="KW-0732">Signal</keyword>
<dbReference type="PROSITE" id="PS01187">
    <property type="entry name" value="EGF_CA"/>
    <property type="match status" value="1"/>
</dbReference>
<keyword evidence="3" id="KW-0677">Repeat</keyword>
<dbReference type="FunFam" id="2.10.25.10:FF:000038">
    <property type="entry name" value="Fibrillin 2"/>
    <property type="match status" value="1"/>
</dbReference>
<evidence type="ECO:0000256" key="7">
    <source>
        <dbReference type="SAM" id="SignalP"/>
    </source>
</evidence>
<dbReference type="InterPro" id="IPR001881">
    <property type="entry name" value="EGF-like_Ca-bd_dom"/>
</dbReference>
<dbReference type="GO" id="GO:0071944">
    <property type="term" value="C:cell periphery"/>
    <property type="evidence" value="ECO:0007669"/>
    <property type="project" value="UniProtKB-ARBA"/>
</dbReference>
<comment type="caution">
    <text evidence="5">Lacks conserved residue(s) required for the propagation of feature annotation.</text>
</comment>
<keyword evidence="4 5" id="KW-1015">Disulfide bond</keyword>
<dbReference type="InterPro" id="IPR049883">
    <property type="entry name" value="NOTCH1_EGF-like"/>
</dbReference>
<evidence type="ECO:0000259" key="8">
    <source>
        <dbReference type="PROSITE" id="PS50024"/>
    </source>
</evidence>
<dbReference type="PROSITE" id="PS50024">
    <property type="entry name" value="SEA"/>
    <property type="match status" value="1"/>
</dbReference>
<feature type="disulfide bond" evidence="5">
    <location>
        <begin position="477"/>
        <end position="487"/>
    </location>
</feature>
<evidence type="ECO:0000259" key="9">
    <source>
        <dbReference type="PROSITE" id="PS50026"/>
    </source>
</evidence>
<keyword evidence="6" id="KW-0472">Membrane</keyword>
<feature type="signal peptide" evidence="7">
    <location>
        <begin position="1"/>
        <end position="21"/>
    </location>
</feature>
<evidence type="ECO:0000256" key="4">
    <source>
        <dbReference type="ARBA" id="ARBA00023157"/>
    </source>
</evidence>
<evidence type="ECO:0000256" key="2">
    <source>
        <dbReference type="ARBA" id="ARBA00022729"/>
    </source>
</evidence>
<gene>
    <name evidence="10" type="primary">Bsx</name>
    <name evidence="10" type="ORF">BRAFLDRAFT_89915</name>
</gene>
<reference evidence="10" key="1">
    <citation type="journal article" date="2008" name="Nature">
        <title>The amphioxus genome and the evolution of the chordate karyotype.</title>
        <authorList>
            <consortium name="US DOE Joint Genome Institute (JGI-PGF)"/>
            <person name="Putnam N.H."/>
            <person name="Butts T."/>
            <person name="Ferrier D.E.K."/>
            <person name="Furlong R.F."/>
            <person name="Hellsten U."/>
            <person name="Kawashima T."/>
            <person name="Robinson-Rechavi M."/>
            <person name="Shoguchi E."/>
            <person name="Terry A."/>
            <person name="Yu J.-K."/>
            <person name="Benito-Gutierrez E.L."/>
            <person name="Dubchak I."/>
            <person name="Garcia-Fernandez J."/>
            <person name="Gibson-Brown J.J."/>
            <person name="Grigoriev I.V."/>
            <person name="Horton A.C."/>
            <person name="de Jong P.J."/>
            <person name="Jurka J."/>
            <person name="Kapitonov V.V."/>
            <person name="Kohara Y."/>
            <person name="Kuroki Y."/>
            <person name="Lindquist E."/>
            <person name="Lucas S."/>
            <person name="Osoegawa K."/>
            <person name="Pennacchio L.A."/>
            <person name="Salamov A.A."/>
            <person name="Satou Y."/>
            <person name="Sauka-Spengler T."/>
            <person name="Schmutz J."/>
            <person name="Shin-I T."/>
            <person name="Toyoda A."/>
            <person name="Bronner-Fraser M."/>
            <person name="Fujiyama A."/>
            <person name="Holland L.Z."/>
            <person name="Holland P.W.H."/>
            <person name="Satoh N."/>
            <person name="Rokhsar D.S."/>
        </authorList>
    </citation>
    <scope>NUCLEOTIDE SEQUENCE [LARGE SCALE GENOMIC DNA]</scope>
    <source>
        <strain evidence="10">S238N-H82</strain>
        <tissue evidence="10">Testes</tissue>
    </source>
</reference>
<organism evidence="10">
    <name type="scientific">Branchiostoma floridae</name>
    <name type="common">Florida lancelet</name>
    <name type="synonym">Amphioxus</name>
    <dbReference type="NCBI Taxonomy" id="7739"/>
    <lineage>
        <taxon>Eukaryota</taxon>
        <taxon>Metazoa</taxon>
        <taxon>Chordata</taxon>
        <taxon>Cephalochordata</taxon>
        <taxon>Leptocardii</taxon>
        <taxon>Amphioxiformes</taxon>
        <taxon>Branchiostomatidae</taxon>
        <taxon>Branchiostoma</taxon>
    </lineage>
</organism>
<dbReference type="PANTHER" id="PTHR24039">
    <property type="entry name" value="FIBRILLIN-RELATED"/>
    <property type="match status" value="1"/>
</dbReference>
<evidence type="ECO:0000256" key="6">
    <source>
        <dbReference type="SAM" id="Phobius"/>
    </source>
</evidence>
<dbReference type="Gene3D" id="3.30.70.960">
    <property type="entry name" value="SEA domain"/>
    <property type="match status" value="1"/>
</dbReference>
<dbReference type="SUPFAM" id="SSF57196">
    <property type="entry name" value="EGF/Laminin"/>
    <property type="match status" value="1"/>
</dbReference>
<dbReference type="AlphaFoldDB" id="C3Y0U5"/>
<dbReference type="PROSITE" id="PS50026">
    <property type="entry name" value="EGF_3"/>
    <property type="match status" value="2"/>
</dbReference>
<dbReference type="SMART" id="SM00179">
    <property type="entry name" value="EGF_CA"/>
    <property type="match status" value="1"/>
</dbReference>
<feature type="transmembrane region" description="Helical" evidence="6">
    <location>
        <begin position="668"/>
        <end position="689"/>
    </location>
</feature>
<dbReference type="SMART" id="SM00181">
    <property type="entry name" value="EGF"/>
    <property type="match status" value="2"/>
</dbReference>
<dbReference type="GO" id="GO:0005509">
    <property type="term" value="F:calcium ion binding"/>
    <property type="evidence" value="ECO:0007669"/>
    <property type="project" value="InterPro"/>
</dbReference>
<dbReference type="PANTHER" id="PTHR24039:SF58">
    <property type="entry name" value="EGF-LIKE DOMAIN-CONTAINING PROTEIN"/>
    <property type="match status" value="1"/>
</dbReference>
<feature type="chain" id="PRO_5002933342" description="EGF-like domain-containing protein" evidence="7">
    <location>
        <begin position="22"/>
        <end position="845"/>
    </location>
</feature>
<dbReference type="PROSITE" id="PS01186">
    <property type="entry name" value="EGF_2"/>
    <property type="match status" value="2"/>
</dbReference>
<dbReference type="Pfam" id="PF07645">
    <property type="entry name" value="EGF_CA"/>
    <property type="match status" value="1"/>
</dbReference>
<keyword evidence="6" id="KW-1133">Transmembrane helix</keyword>
<evidence type="ECO:0000256" key="3">
    <source>
        <dbReference type="ARBA" id="ARBA00022737"/>
    </source>
</evidence>
<dbReference type="eggNOG" id="KOG1217">
    <property type="taxonomic scope" value="Eukaryota"/>
</dbReference>
<keyword evidence="1 5" id="KW-0245">EGF-like domain</keyword>
<feature type="disulfide bond" evidence="5">
    <location>
        <begin position="481"/>
        <end position="498"/>
    </location>
</feature>
<dbReference type="PROSITE" id="PS00010">
    <property type="entry name" value="ASX_HYDROXYL"/>
    <property type="match status" value="1"/>
</dbReference>
<evidence type="ECO:0000256" key="1">
    <source>
        <dbReference type="ARBA" id="ARBA00022536"/>
    </source>
</evidence>
<keyword evidence="6" id="KW-0812">Transmembrane</keyword>
<dbReference type="InterPro" id="IPR000152">
    <property type="entry name" value="EGF-type_Asp/Asn_hydroxyl_site"/>
</dbReference>
<dbReference type="Pfam" id="PF01390">
    <property type="entry name" value="SEA"/>
    <property type="match status" value="1"/>
</dbReference>
<feature type="domain" description="EGF-like" evidence="9">
    <location>
        <begin position="473"/>
        <end position="512"/>
    </location>
</feature>
<evidence type="ECO:0008006" key="11">
    <source>
        <dbReference type="Google" id="ProtNLM"/>
    </source>
</evidence>
<protein>
    <recommendedName>
        <fullName evidence="11">EGF-like domain-containing protein</fullName>
    </recommendedName>
</protein>
<feature type="domain" description="EGF-like" evidence="9">
    <location>
        <begin position="513"/>
        <end position="553"/>
    </location>
</feature>
<dbReference type="SUPFAM" id="SSF82671">
    <property type="entry name" value="SEA domain"/>
    <property type="match status" value="1"/>
</dbReference>
<dbReference type="InterPro" id="IPR000742">
    <property type="entry name" value="EGF"/>
</dbReference>
<dbReference type="CDD" id="cd00054">
    <property type="entry name" value="EGF_CA"/>
    <property type="match status" value="1"/>
</dbReference>
<sequence length="845" mass="86852">MTAAFLVTLCCVLWSNAAVYSQTLSTTGIIQASPTVAVSLSENIIPTQSLQGSVSPIYVSVSPTSTAAIQGAMASSQAVQQSEALASTGTAAQATVVPSQSLQLSAAPPTIAPSQSFQMSVAPPGTVVPSQSLQVSVAPLATVALSQSLQMSAPPPTVVPTQSLQMSVAPPATVAPRQSLQMSAAPPTVAPTPPATIAPSQSLQISEAPPATVAPSQSLQMSVAPPATVAPSLPSQTVAAPIISASVAVVSTTILQDSMAPVSTAGVAVIISPTQSLQTSPTESMIATPSATAAITVQPSETVTPPVTTSAVTTAVVTPASVSTDIELTAFTVVENKPPMFYPNNSVSMAFGITLRNGGTSDVQSNPSGNFEFVVFLANSSQPAQTPAPGQLSVRITSAVDGTTGVAQGDVTALAAETTLNTLTTSNCAEMTHVCLRMLVTGNFTDTDAANNDQCLAFGSGSGQVGAKDCTKLVGSCSVTCHTKASCLLQSGTGVGVCTCQSGYTGDGASCTDINECTSNTANCAADRVCRNTEGSFSCDCKPGFTEKDGTCEETQAYSATVRITNEVFDSSLNDPTSTRFMNLKVQVTTVFVVLYTKALGSDFVSVTVTSFTNGSVIANHVVNTNKSSNATASSIGSSLQNAISSSSNLPFTVGGVQVNGSRYRLTLGLGIFAGVLGAVLLLACMISAHLSNKKKKSKELWVHPTKVPTKKSSEHESLPTFNPIYDESYVYSNKAFQLEDSAMPRPPATLPRYALTAPRFKGDVPLYDGGFSSSTKDAPGRAGVYEVPPEQDYNSDDAEYAAINPAYALPTGTMMPTSDSFSQPAAYAEFDPLAAIMGTSHHMQ</sequence>